<dbReference type="InterPro" id="IPR000421">
    <property type="entry name" value="FA58C"/>
</dbReference>
<evidence type="ECO:0000313" key="5">
    <source>
        <dbReference type="RefSeq" id="XP_031561718.1"/>
    </source>
</evidence>
<dbReference type="SUPFAM" id="SSF49785">
    <property type="entry name" value="Galactose-binding domain-like"/>
    <property type="match status" value="3"/>
</dbReference>
<dbReference type="Pfam" id="PF00047">
    <property type="entry name" value="ig"/>
    <property type="match status" value="1"/>
</dbReference>
<feature type="domain" description="F5/8 type C" evidence="2">
    <location>
        <begin position="335"/>
        <end position="489"/>
    </location>
</feature>
<dbReference type="Gene3D" id="2.60.120.260">
    <property type="entry name" value="Galactose-binding domain-like"/>
    <property type="match status" value="3"/>
</dbReference>
<name>A0A6P8I1R2_ACTTE</name>
<dbReference type="OrthoDB" id="5987399at2759"/>
<dbReference type="Proteomes" id="UP000515163">
    <property type="component" value="Unplaced"/>
</dbReference>
<dbReference type="PANTHER" id="PTHR24543">
    <property type="entry name" value="MULTICOPPER OXIDASE-RELATED"/>
    <property type="match status" value="1"/>
</dbReference>
<evidence type="ECO:0000256" key="1">
    <source>
        <dbReference type="SAM" id="SignalP"/>
    </source>
</evidence>
<reference evidence="5" key="1">
    <citation type="submission" date="2025-08" db="UniProtKB">
        <authorList>
            <consortium name="RefSeq"/>
        </authorList>
    </citation>
    <scope>IDENTIFICATION</scope>
    <source>
        <tissue evidence="5">Tentacle</tissue>
    </source>
</reference>
<feature type="domain" description="F5/8 type C" evidence="2">
    <location>
        <begin position="180"/>
        <end position="332"/>
    </location>
</feature>
<dbReference type="PROSITE" id="PS50835">
    <property type="entry name" value="IG_LIKE"/>
    <property type="match status" value="1"/>
</dbReference>
<dbReference type="PROSITE" id="PS01285">
    <property type="entry name" value="FA58C_1"/>
    <property type="match status" value="2"/>
</dbReference>
<proteinExistence type="predicted"/>
<organism evidence="4 5">
    <name type="scientific">Actinia tenebrosa</name>
    <name type="common">Australian red waratah sea anemone</name>
    <dbReference type="NCBI Taxonomy" id="6105"/>
    <lineage>
        <taxon>Eukaryota</taxon>
        <taxon>Metazoa</taxon>
        <taxon>Cnidaria</taxon>
        <taxon>Anthozoa</taxon>
        <taxon>Hexacorallia</taxon>
        <taxon>Actiniaria</taxon>
        <taxon>Actiniidae</taxon>
        <taxon>Actinia</taxon>
    </lineage>
</organism>
<dbReference type="KEGG" id="aten:116297598"/>
<dbReference type="InterPro" id="IPR008979">
    <property type="entry name" value="Galactose-bd-like_sf"/>
</dbReference>
<dbReference type="FunFam" id="2.60.120.260:FF:000016">
    <property type="entry name" value="Contactin-associated protein-like 4 isoform 1"/>
    <property type="match status" value="2"/>
</dbReference>
<sequence length="562" mass="63209">MLKKLQEMPVKLLQTLLMLYMLKQLIVVRATDEDCNEILSTKSYKFNVSSTTSRYPPQSYGPNQASLYNTHAWCAAVSNADQYLQIDLGLVMMIKSIAIQGNPDDDEFVKSFSLSYSVIEGHWLTYLEEGVKRIFEGNSNRGEVATQKLKIITAARYVRIIPETWYNHVCIRAELYGCDADPLLPLGMMSGDIPNNAITASSSAGHHPTGYGRLQWTKYAGYQAWASTVPPGPNQWLQIDLGQMKFVTAIATQGRHMSHNQWVTSYSFSYSNDNTLWTEYKENGVKKVFAGNIDKETVVRHVLSSIIYARFVRFDTITWNNHISMRVEVYSFRRDSPAALGMESEEIPNNQITASTQYNAAVPPRAGRLNYQLLGTCWSPRVLGAGQWLKVGFGHTMLVTGIVTTGRGNGIERWVTSYQISYSLDDTSWTFYKDTGSSVVKTFQANTDDIGYVTRIFDRDITARYIRIHPETYIPANELLGMRAEVLGRRKGPLGSPVFKNQVTSPHVFALKNQDVTLQCEAVGSLLITITWSFKGSIIQTRTTNTNLNLQAVTPSQEGFYT</sequence>
<feature type="domain" description="F5/8 type C" evidence="2">
    <location>
        <begin position="35"/>
        <end position="178"/>
    </location>
</feature>
<dbReference type="InterPro" id="IPR013783">
    <property type="entry name" value="Ig-like_fold"/>
</dbReference>
<dbReference type="Gene3D" id="2.60.40.10">
    <property type="entry name" value="Immunoglobulins"/>
    <property type="match status" value="1"/>
</dbReference>
<dbReference type="InterPro" id="IPR036179">
    <property type="entry name" value="Ig-like_dom_sf"/>
</dbReference>
<evidence type="ECO:0000313" key="4">
    <source>
        <dbReference type="Proteomes" id="UP000515163"/>
    </source>
</evidence>
<dbReference type="CDD" id="cd00096">
    <property type="entry name" value="Ig"/>
    <property type="match status" value="1"/>
</dbReference>
<dbReference type="GeneID" id="116297598"/>
<dbReference type="InParanoid" id="A0A6P8I1R2"/>
<evidence type="ECO:0000259" key="2">
    <source>
        <dbReference type="PROSITE" id="PS50022"/>
    </source>
</evidence>
<accession>A0A6P8I1R2</accession>
<dbReference type="InterPro" id="IPR013151">
    <property type="entry name" value="Immunoglobulin_dom"/>
</dbReference>
<keyword evidence="4" id="KW-1185">Reference proteome</keyword>
<dbReference type="RefSeq" id="XP_031561718.1">
    <property type="nucleotide sequence ID" value="XM_031705858.1"/>
</dbReference>
<protein>
    <submittedName>
        <fullName evidence="5">Coagulation factor V-like</fullName>
    </submittedName>
</protein>
<dbReference type="CDD" id="cd00057">
    <property type="entry name" value="FA58C"/>
    <property type="match status" value="3"/>
</dbReference>
<dbReference type="PROSITE" id="PS50022">
    <property type="entry name" value="FA58C_3"/>
    <property type="match status" value="3"/>
</dbReference>
<feature type="domain" description="Ig-like" evidence="3">
    <location>
        <begin position="497"/>
        <end position="562"/>
    </location>
</feature>
<dbReference type="PANTHER" id="PTHR24543:SF291">
    <property type="entry name" value="SMOKE ALARM, ISOFORM D"/>
    <property type="match status" value="1"/>
</dbReference>
<feature type="signal peptide" evidence="1">
    <location>
        <begin position="1"/>
        <end position="30"/>
    </location>
</feature>
<feature type="chain" id="PRO_5027822187" evidence="1">
    <location>
        <begin position="31"/>
        <end position="562"/>
    </location>
</feature>
<dbReference type="InterPro" id="IPR007110">
    <property type="entry name" value="Ig-like_dom"/>
</dbReference>
<dbReference type="Pfam" id="PF00754">
    <property type="entry name" value="F5_F8_type_C"/>
    <property type="match status" value="3"/>
</dbReference>
<dbReference type="SMART" id="SM00231">
    <property type="entry name" value="FA58C"/>
    <property type="match status" value="3"/>
</dbReference>
<dbReference type="AlphaFoldDB" id="A0A6P8I1R2"/>
<evidence type="ECO:0000259" key="3">
    <source>
        <dbReference type="PROSITE" id="PS50835"/>
    </source>
</evidence>
<gene>
    <name evidence="5" type="primary">LOC116297598</name>
</gene>
<dbReference type="SUPFAM" id="SSF48726">
    <property type="entry name" value="Immunoglobulin"/>
    <property type="match status" value="1"/>
</dbReference>
<keyword evidence="1" id="KW-0732">Signal</keyword>